<dbReference type="EMBL" id="BONK01000009">
    <property type="protein sequence ID" value="GIG21959.1"/>
    <property type="molecule type" value="Genomic_DNA"/>
</dbReference>
<keyword evidence="1" id="KW-1133">Transmembrane helix</keyword>
<evidence type="ECO:0000256" key="1">
    <source>
        <dbReference type="SAM" id="Phobius"/>
    </source>
</evidence>
<feature type="transmembrane region" description="Helical" evidence="1">
    <location>
        <begin position="65"/>
        <end position="85"/>
    </location>
</feature>
<sequence length="207" mass="20651">MDDETDPAPASAAEALSIISAQRRVARQTVPSSALLFLVWGAAWLVGYGGMWLSAEGDGGPTAPAAVLAGALGVAAVVTTIVHVVRRTRGITGDSARQGALYGWAWFVGFLAMSWIVGALGAAGASDEVVGLAANSVAALVVGLLYLAGGAMWHATGMYVLGAWIALVGAASAFAGLPGSYLWLSLAGGGGMLAAGVVETLRGRAAP</sequence>
<reference evidence="2" key="1">
    <citation type="submission" date="2021-01" db="EMBL/GenBank/DDBJ databases">
        <title>Whole genome shotgun sequence of Cellulomonas chitinilytica NBRC 110799.</title>
        <authorList>
            <person name="Komaki H."/>
            <person name="Tamura T."/>
        </authorList>
    </citation>
    <scope>NUCLEOTIDE SEQUENCE</scope>
    <source>
        <strain evidence="2">NBRC 110799</strain>
    </source>
</reference>
<dbReference type="Proteomes" id="UP000632740">
    <property type="component" value="Unassembled WGS sequence"/>
</dbReference>
<dbReference type="RefSeq" id="WP_203755602.1">
    <property type="nucleotide sequence ID" value="NZ_BONK01000009.1"/>
</dbReference>
<accession>A0A919P6N2</accession>
<proteinExistence type="predicted"/>
<feature type="transmembrane region" description="Helical" evidence="1">
    <location>
        <begin position="33"/>
        <end position="53"/>
    </location>
</feature>
<gene>
    <name evidence="2" type="ORF">Cch01nite_26830</name>
</gene>
<evidence type="ECO:0000313" key="2">
    <source>
        <dbReference type="EMBL" id="GIG21959.1"/>
    </source>
</evidence>
<organism evidence="2 3">
    <name type="scientific">Cellulomonas chitinilytica</name>
    <dbReference type="NCBI Taxonomy" id="398759"/>
    <lineage>
        <taxon>Bacteria</taxon>
        <taxon>Bacillati</taxon>
        <taxon>Actinomycetota</taxon>
        <taxon>Actinomycetes</taxon>
        <taxon>Micrococcales</taxon>
        <taxon>Cellulomonadaceae</taxon>
        <taxon>Cellulomonas</taxon>
    </lineage>
</organism>
<dbReference type="AlphaFoldDB" id="A0A919P6N2"/>
<keyword evidence="1" id="KW-0472">Membrane</keyword>
<keyword evidence="1" id="KW-0812">Transmembrane</keyword>
<evidence type="ECO:0000313" key="3">
    <source>
        <dbReference type="Proteomes" id="UP000632740"/>
    </source>
</evidence>
<keyword evidence="3" id="KW-1185">Reference proteome</keyword>
<comment type="caution">
    <text evidence="2">The sequence shown here is derived from an EMBL/GenBank/DDBJ whole genome shotgun (WGS) entry which is preliminary data.</text>
</comment>
<name>A0A919P6N2_9CELL</name>
<feature type="transmembrane region" description="Helical" evidence="1">
    <location>
        <begin position="101"/>
        <end position="123"/>
    </location>
</feature>
<evidence type="ECO:0008006" key="4">
    <source>
        <dbReference type="Google" id="ProtNLM"/>
    </source>
</evidence>
<feature type="transmembrane region" description="Helical" evidence="1">
    <location>
        <begin position="156"/>
        <end position="175"/>
    </location>
</feature>
<feature type="transmembrane region" description="Helical" evidence="1">
    <location>
        <begin position="129"/>
        <end position="149"/>
    </location>
</feature>
<protein>
    <recommendedName>
        <fullName evidence="4">Transporter</fullName>
    </recommendedName>
</protein>